<evidence type="ECO:0000256" key="5">
    <source>
        <dbReference type="ARBA" id="ARBA00022984"/>
    </source>
</evidence>
<accession>A0ABS7DI35</accession>
<dbReference type="SUPFAM" id="SSF141523">
    <property type="entry name" value="L,D-transpeptidase catalytic domain-like"/>
    <property type="match status" value="1"/>
</dbReference>
<feature type="chain" id="PRO_5047527642" evidence="8">
    <location>
        <begin position="24"/>
        <end position="216"/>
    </location>
</feature>
<name>A0ABS7DI35_9GAMM</name>
<dbReference type="CDD" id="cd16913">
    <property type="entry name" value="YkuD_like"/>
    <property type="match status" value="1"/>
</dbReference>
<evidence type="ECO:0000313" key="11">
    <source>
        <dbReference type="Proteomes" id="UP000731465"/>
    </source>
</evidence>
<feature type="active site" description="Proton donor/acceptor" evidence="7">
    <location>
        <position position="169"/>
    </location>
</feature>
<evidence type="ECO:0000256" key="2">
    <source>
        <dbReference type="ARBA" id="ARBA00005992"/>
    </source>
</evidence>
<organism evidence="10 11">
    <name type="scientific">Succinivibrio faecicola</name>
    <dbReference type="NCBI Taxonomy" id="2820300"/>
    <lineage>
        <taxon>Bacteria</taxon>
        <taxon>Pseudomonadati</taxon>
        <taxon>Pseudomonadota</taxon>
        <taxon>Gammaproteobacteria</taxon>
        <taxon>Aeromonadales</taxon>
        <taxon>Succinivibrionaceae</taxon>
        <taxon>Succinivibrio</taxon>
    </lineage>
</organism>
<sequence>MNNKIFYRLLTVLSIFITSVASADTYKNLPAHLLTKAISTDVVYDEDFDYTKLKKTHDLIFSYQESVPVQVTPKAKVVDHVVVYKAAHKMVLLKDNHTVCSFWIALSNKPQGKKQFEGDKRTPEGTYTLDYVKTKSYFYKAMHISYPNMEDRAFAKSQGRKPGGMIMVHGQPPSKGEYHESVQRTDWTDGCIALLNPDIDKFLSLVDVGTPITIHP</sequence>
<dbReference type="Pfam" id="PF03734">
    <property type="entry name" value="YkuD"/>
    <property type="match status" value="1"/>
</dbReference>
<keyword evidence="11" id="KW-1185">Reference proteome</keyword>
<evidence type="ECO:0000256" key="6">
    <source>
        <dbReference type="ARBA" id="ARBA00023316"/>
    </source>
</evidence>
<evidence type="ECO:0000256" key="3">
    <source>
        <dbReference type="ARBA" id="ARBA00022679"/>
    </source>
</evidence>
<reference evidence="10 11" key="1">
    <citation type="submission" date="2021-03" db="EMBL/GenBank/DDBJ databases">
        <title>Succinivibrio sp. nov. isolated from feces of cow.</title>
        <authorList>
            <person name="Choi J.-Y."/>
        </authorList>
    </citation>
    <scope>NUCLEOTIDE SEQUENCE [LARGE SCALE GENOMIC DNA]</scope>
    <source>
        <strain evidence="10 11">AGMB01872</strain>
    </source>
</reference>
<feature type="active site" description="Nucleophile" evidence="7">
    <location>
        <position position="191"/>
    </location>
</feature>
<dbReference type="InterPro" id="IPR005490">
    <property type="entry name" value="LD_TPept_cat_dom"/>
</dbReference>
<evidence type="ECO:0000313" key="10">
    <source>
        <dbReference type="EMBL" id="MBW7570958.1"/>
    </source>
</evidence>
<dbReference type="EMBL" id="JAGFNY010000038">
    <property type="protein sequence ID" value="MBW7570958.1"/>
    <property type="molecule type" value="Genomic_DNA"/>
</dbReference>
<feature type="domain" description="L,D-TPase catalytic" evidence="9">
    <location>
        <begin position="79"/>
        <end position="215"/>
    </location>
</feature>
<keyword evidence="8" id="KW-0732">Signal</keyword>
<evidence type="ECO:0000256" key="1">
    <source>
        <dbReference type="ARBA" id="ARBA00004752"/>
    </source>
</evidence>
<evidence type="ECO:0000256" key="7">
    <source>
        <dbReference type="PROSITE-ProRule" id="PRU01373"/>
    </source>
</evidence>
<keyword evidence="3" id="KW-0808">Transferase</keyword>
<comment type="caution">
    <text evidence="10">The sequence shown here is derived from an EMBL/GenBank/DDBJ whole genome shotgun (WGS) entry which is preliminary data.</text>
</comment>
<dbReference type="PANTHER" id="PTHR36699:SF1">
    <property type="entry name" value="L,D-TRANSPEPTIDASE YAFK-RELATED"/>
    <property type="match status" value="1"/>
</dbReference>
<comment type="pathway">
    <text evidence="1 7">Cell wall biogenesis; peptidoglycan biosynthesis.</text>
</comment>
<feature type="signal peptide" evidence="8">
    <location>
        <begin position="1"/>
        <end position="23"/>
    </location>
</feature>
<evidence type="ECO:0000256" key="8">
    <source>
        <dbReference type="SAM" id="SignalP"/>
    </source>
</evidence>
<dbReference type="RefSeq" id="WP_219938182.1">
    <property type="nucleotide sequence ID" value="NZ_JAGFNY010000038.1"/>
</dbReference>
<proteinExistence type="inferred from homology"/>
<dbReference type="PANTHER" id="PTHR36699">
    <property type="entry name" value="LD-TRANSPEPTIDASE"/>
    <property type="match status" value="1"/>
</dbReference>
<keyword evidence="6 7" id="KW-0961">Cell wall biogenesis/degradation</keyword>
<dbReference type="InterPro" id="IPR038063">
    <property type="entry name" value="Transpep_catalytic_dom"/>
</dbReference>
<comment type="similarity">
    <text evidence="2">Belongs to the YkuD family.</text>
</comment>
<evidence type="ECO:0000256" key="4">
    <source>
        <dbReference type="ARBA" id="ARBA00022960"/>
    </source>
</evidence>
<protein>
    <submittedName>
        <fullName evidence="10">L,D-transpeptidase family protein</fullName>
    </submittedName>
</protein>
<keyword evidence="5 7" id="KW-0573">Peptidoglycan synthesis</keyword>
<dbReference type="Gene3D" id="2.40.440.10">
    <property type="entry name" value="L,D-transpeptidase catalytic domain-like"/>
    <property type="match status" value="1"/>
</dbReference>
<dbReference type="PROSITE" id="PS52029">
    <property type="entry name" value="LD_TPASE"/>
    <property type="match status" value="1"/>
</dbReference>
<dbReference type="Proteomes" id="UP000731465">
    <property type="component" value="Unassembled WGS sequence"/>
</dbReference>
<evidence type="ECO:0000259" key="9">
    <source>
        <dbReference type="PROSITE" id="PS52029"/>
    </source>
</evidence>
<keyword evidence="4 7" id="KW-0133">Cell shape</keyword>
<gene>
    <name evidence="10" type="ORF">J5V48_08630</name>
</gene>